<organism evidence="1">
    <name type="scientific">Rhizophora mucronata</name>
    <name type="common">Asiatic mangrove</name>
    <dbReference type="NCBI Taxonomy" id="61149"/>
    <lineage>
        <taxon>Eukaryota</taxon>
        <taxon>Viridiplantae</taxon>
        <taxon>Streptophyta</taxon>
        <taxon>Embryophyta</taxon>
        <taxon>Tracheophyta</taxon>
        <taxon>Spermatophyta</taxon>
        <taxon>Magnoliopsida</taxon>
        <taxon>eudicotyledons</taxon>
        <taxon>Gunneridae</taxon>
        <taxon>Pentapetalae</taxon>
        <taxon>rosids</taxon>
        <taxon>fabids</taxon>
        <taxon>Malpighiales</taxon>
        <taxon>Rhizophoraceae</taxon>
        <taxon>Rhizophora</taxon>
    </lineage>
</organism>
<dbReference type="EMBL" id="GGEC01090621">
    <property type="protein sequence ID" value="MBX71105.1"/>
    <property type="molecule type" value="Transcribed_RNA"/>
</dbReference>
<dbReference type="AlphaFoldDB" id="A0A2P2QVX5"/>
<evidence type="ECO:0000313" key="1">
    <source>
        <dbReference type="EMBL" id="MBX71105.1"/>
    </source>
</evidence>
<protein>
    <submittedName>
        <fullName evidence="1">Uncharacterized protein</fullName>
    </submittedName>
</protein>
<sequence>MWKSNTKAHKHINTIKEKLKLICATTFSISRGRKITIQSEKKSA</sequence>
<accession>A0A2P2QVX5</accession>
<name>A0A2P2QVX5_RHIMU</name>
<proteinExistence type="predicted"/>
<reference evidence="1" key="1">
    <citation type="submission" date="2018-02" db="EMBL/GenBank/DDBJ databases">
        <title>Rhizophora mucronata_Transcriptome.</title>
        <authorList>
            <person name="Meera S.P."/>
            <person name="Sreeshan A."/>
            <person name="Augustine A."/>
        </authorList>
    </citation>
    <scope>NUCLEOTIDE SEQUENCE</scope>
    <source>
        <tissue evidence="1">Leaf</tissue>
    </source>
</reference>